<reference evidence="2" key="1">
    <citation type="journal article" date="2022" name="bioRxiv">
        <title>Sequencing and chromosome-scale assembly of the giantPleurodeles waltlgenome.</title>
        <authorList>
            <person name="Brown T."/>
            <person name="Elewa A."/>
            <person name="Iarovenko S."/>
            <person name="Subramanian E."/>
            <person name="Araus A.J."/>
            <person name="Petzold A."/>
            <person name="Susuki M."/>
            <person name="Suzuki K.-i.T."/>
            <person name="Hayashi T."/>
            <person name="Toyoda A."/>
            <person name="Oliveira C."/>
            <person name="Osipova E."/>
            <person name="Leigh N.D."/>
            <person name="Simon A."/>
            <person name="Yun M.H."/>
        </authorList>
    </citation>
    <scope>NUCLEOTIDE SEQUENCE</scope>
    <source>
        <strain evidence="2">20211129_DDA</strain>
        <tissue evidence="2">Liver</tissue>
    </source>
</reference>
<keyword evidence="3" id="KW-1185">Reference proteome</keyword>
<comment type="caution">
    <text evidence="2">The sequence shown here is derived from an EMBL/GenBank/DDBJ whole genome shotgun (WGS) entry which is preliminary data.</text>
</comment>
<evidence type="ECO:0000313" key="3">
    <source>
        <dbReference type="Proteomes" id="UP001066276"/>
    </source>
</evidence>
<protein>
    <submittedName>
        <fullName evidence="2">Uncharacterized protein</fullName>
    </submittedName>
</protein>
<gene>
    <name evidence="2" type="ORF">NDU88_002951</name>
</gene>
<feature type="compositionally biased region" description="Basic and acidic residues" evidence="1">
    <location>
        <begin position="46"/>
        <end position="62"/>
    </location>
</feature>
<dbReference type="EMBL" id="JANPWB010000003">
    <property type="protein sequence ID" value="KAJ1199113.1"/>
    <property type="molecule type" value="Genomic_DNA"/>
</dbReference>
<proteinExistence type="predicted"/>
<name>A0AAV7VC28_PLEWA</name>
<organism evidence="2 3">
    <name type="scientific">Pleurodeles waltl</name>
    <name type="common">Iberian ribbed newt</name>
    <dbReference type="NCBI Taxonomy" id="8319"/>
    <lineage>
        <taxon>Eukaryota</taxon>
        <taxon>Metazoa</taxon>
        <taxon>Chordata</taxon>
        <taxon>Craniata</taxon>
        <taxon>Vertebrata</taxon>
        <taxon>Euteleostomi</taxon>
        <taxon>Amphibia</taxon>
        <taxon>Batrachia</taxon>
        <taxon>Caudata</taxon>
        <taxon>Salamandroidea</taxon>
        <taxon>Salamandridae</taxon>
        <taxon>Pleurodelinae</taxon>
        <taxon>Pleurodeles</taxon>
    </lineage>
</organism>
<feature type="region of interest" description="Disordered" evidence="1">
    <location>
        <begin position="30"/>
        <end position="94"/>
    </location>
</feature>
<evidence type="ECO:0000256" key="1">
    <source>
        <dbReference type="SAM" id="MobiDB-lite"/>
    </source>
</evidence>
<sequence>MEATREGGPLIVPLPPPQDLMVLKMRLHPSSGEEAGSWTWSTPEITNDKERTDQEDADRGDTETAFQTSRTTFGFGAEESRCENEDRWPGGAYD</sequence>
<dbReference type="AlphaFoldDB" id="A0AAV7VC28"/>
<evidence type="ECO:0000313" key="2">
    <source>
        <dbReference type="EMBL" id="KAJ1199113.1"/>
    </source>
</evidence>
<dbReference type="Proteomes" id="UP001066276">
    <property type="component" value="Chromosome 2_1"/>
</dbReference>
<accession>A0AAV7VC28</accession>
<feature type="compositionally biased region" description="Basic and acidic residues" evidence="1">
    <location>
        <begin position="78"/>
        <end position="88"/>
    </location>
</feature>